<evidence type="ECO:0000313" key="1">
    <source>
        <dbReference type="EnsemblPlants" id="PGSC0003DMT400054336"/>
    </source>
</evidence>
<dbReference type="PANTHER" id="PTHR12917:SF18">
    <property type="entry name" value="DNA DAMAGE-INDUCIBLE PROTEIN 1-LIKE"/>
    <property type="match status" value="1"/>
</dbReference>
<reference evidence="1" key="2">
    <citation type="submission" date="2015-06" db="UniProtKB">
        <authorList>
            <consortium name="EnsemblPlants"/>
        </authorList>
    </citation>
    <scope>IDENTIFICATION</scope>
    <source>
        <strain evidence="1">DM1-3 516 R44</strain>
    </source>
</reference>
<proteinExistence type="predicted"/>
<dbReference type="GO" id="GO:0006508">
    <property type="term" value="P:proteolysis"/>
    <property type="evidence" value="ECO:0007669"/>
    <property type="project" value="InterPro"/>
</dbReference>
<reference evidence="2" key="1">
    <citation type="journal article" date="2011" name="Nature">
        <title>Genome sequence and analysis of the tuber crop potato.</title>
        <authorList>
            <consortium name="The Potato Genome Sequencing Consortium"/>
        </authorList>
    </citation>
    <scope>NUCLEOTIDE SEQUENCE [LARGE SCALE GENOMIC DNA]</scope>
    <source>
        <strain evidence="2">cv. DM1-3 516 R44</strain>
    </source>
</reference>
<dbReference type="Gene3D" id="2.40.70.10">
    <property type="entry name" value="Acid Proteases"/>
    <property type="match status" value="1"/>
</dbReference>
<dbReference type="PaxDb" id="4113-PGSC0003DMT400054336"/>
<dbReference type="PANTHER" id="PTHR12917">
    <property type="entry name" value="ASPARTYL PROTEASE DDI-RELATED"/>
    <property type="match status" value="1"/>
</dbReference>
<dbReference type="InParanoid" id="M1BW48"/>
<dbReference type="GO" id="GO:0004190">
    <property type="term" value="F:aspartic-type endopeptidase activity"/>
    <property type="evidence" value="ECO:0007669"/>
    <property type="project" value="InterPro"/>
</dbReference>
<dbReference type="SUPFAM" id="SSF50630">
    <property type="entry name" value="Acid proteases"/>
    <property type="match status" value="1"/>
</dbReference>
<keyword evidence="2" id="KW-1185">Reference proteome</keyword>
<accession>M1BW48</accession>
<dbReference type="AlphaFoldDB" id="M1BW48"/>
<dbReference type="OMA" id="KESFPPC"/>
<dbReference type="EnsemblPlants" id="PGSC0003DMT400054336">
    <property type="protein sequence ID" value="PGSC0003DMT400054336"/>
    <property type="gene ID" value="PGSC0003DMG400021088"/>
</dbReference>
<dbReference type="InterPro" id="IPR021109">
    <property type="entry name" value="Peptidase_aspartic_dom_sf"/>
</dbReference>
<dbReference type="eggNOG" id="KOG0017">
    <property type="taxonomic scope" value="Eukaryota"/>
</dbReference>
<dbReference type="Pfam" id="PF13975">
    <property type="entry name" value="gag-asp_proteas"/>
    <property type="match status" value="1"/>
</dbReference>
<organism evidence="1 2">
    <name type="scientific">Solanum tuberosum</name>
    <name type="common">Potato</name>
    <dbReference type="NCBI Taxonomy" id="4113"/>
    <lineage>
        <taxon>Eukaryota</taxon>
        <taxon>Viridiplantae</taxon>
        <taxon>Streptophyta</taxon>
        <taxon>Embryophyta</taxon>
        <taxon>Tracheophyta</taxon>
        <taxon>Spermatophyta</taxon>
        <taxon>Magnoliopsida</taxon>
        <taxon>eudicotyledons</taxon>
        <taxon>Gunneridae</taxon>
        <taxon>Pentapetalae</taxon>
        <taxon>asterids</taxon>
        <taxon>lamiids</taxon>
        <taxon>Solanales</taxon>
        <taxon>Solanaceae</taxon>
        <taxon>Solanoideae</taxon>
        <taxon>Solaneae</taxon>
        <taxon>Solanum</taxon>
    </lineage>
</organism>
<dbReference type="PROSITE" id="PS00141">
    <property type="entry name" value="ASP_PROTEASE"/>
    <property type="match status" value="1"/>
</dbReference>
<name>M1BW48_SOLTU</name>
<protein>
    <submittedName>
        <fullName evidence="1">Uncharacterized protein</fullName>
    </submittedName>
</protein>
<dbReference type="InterPro" id="IPR001969">
    <property type="entry name" value="Aspartic_peptidase_AS"/>
</dbReference>
<dbReference type="Proteomes" id="UP000011115">
    <property type="component" value="Unassembled WGS sequence"/>
</dbReference>
<evidence type="ECO:0000313" key="2">
    <source>
        <dbReference type="Proteomes" id="UP000011115"/>
    </source>
</evidence>
<dbReference type="HOGENOM" id="CLU_995372_0_0_1"/>
<dbReference type="Gramene" id="PGSC0003DMT400054336">
    <property type="protein sequence ID" value="PGSC0003DMT400054336"/>
    <property type="gene ID" value="PGSC0003DMG400021088"/>
</dbReference>
<sequence length="280" mass="31303">MKNLGVILRERKEKDAQEKGQEAGTTQLGMVGLCRAIAKQKEKPGNYSMHYVDISINGRPARAMVDSGAEANIMTKMAAARLGLSYNPSNTRLKTVHVSPTPVCGVAQGVSITLGKWQGNTNFTVAPLDIFDIILRQEFFQMCHMMIDPYLQRLMVMEQEGSYRLRRAKVKGHAQLSAIQIAKGLKKAEPTFIATTASSKEDNGAKESFPPCMEKVLEENNVMMPEEPSRRLPPKKEVDHKTELEEIRKQLRELHKGIDRVNGLLVAHTKRQDLVVHAAM</sequence>
<dbReference type="CDD" id="cd00303">
    <property type="entry name" value="retropepsin_like"/>
    <property type="match status" value="1"/>
</dbReference>